<dbReference type="InterPro" id="IPR017926">
    <property type="entry name" value="GATASE"/>
</dbReference>
<gene>
    <name evidence="2" type="ORF">MAE02_29070</name>
</gene>
<dbReference type="CDD" id="cd01741">
    <property type="entry name" value="GATase1_1"/>
    <property type="match status" value="1"/>
</dbReference>
<dbReference type="PROSITE" id="PS51273">
    <property type="entry name" value="GATASE_TYPE_1"/>
    <property type="match status" value="1"/>
</dbReference>
<feature type="domain" description="Glutamine amidotransferase" evidence="1">
    <location>
        <begin position="70"/>
        <end position="214"/>
    </location>
</feature>
<evidence type="ECO:0000259" key="1">
    <source>
        <dbReference type="Pfam" id="PF00117"/>
    </source>
</evidence>
<dbReference type="Pfam" id="PF00117">
    <property type="entry name" value="GATase"/>
    <property type="match status" value="1"/>
</dbReference>
<dbReference type="PANTHER" id="PTHR42695">
    <property type="entry name" value="GLUTAMINE AMIDOTRANSFERASE YLR126C-RELATED"/>
    <property type="match status" value="1"/>
</dbReference>
<dbReference type="InterPro" id="IPR029062">
    <property type="entry name" value="Class_I_gatase-like"/>
</dbReference>
<sequence>MSHPSDMTAPLRFLIAENEPPSARAKRRESVGRSSGETYLTVLKVLAPTAHCDRIKSADVGSALPSGAALAGYDGVFLTGSPLHLYQETAETRREVGFMRAVFESGTPAFGSCAGLQVATVAAGGSVRRNANGREAAFARRITPTEAGRSHPLLDGRPASFDAPAVHTDEVETLPAGASLLASNRVTGVQAADIRFGPDGVFWGVQYHPELGLDEVAAALRRQAEDLIEDGLARSHAEVAAYAEEIESLHLNPERRDLAWRLGLDEQVTNKDERQTELRNFIGHLVKPRRSERGRA</sequence>
<dbReference type="GO" id="GO:0005829">
    <property type="term" value="C:cytosol"/>
    <property type="evidence" value="ECO:0007669"/>
    <property type="project" value="TreeGrafter"/>
</dbReference>
<evidence type="ECO:0000313" key="3">
    <source>
        <dbReference type="Proteomes" id="UP000321085"/>
    </source>
</evidence>
<dbReference type="PANTHER" id="PTHR42695:SF5">
    <property type="entry name" value="GLUTAMINE AMIDOTRANSFERASE YLR126C-RELATED"/>
    <property type="match status" value="1"/>
</dbReference>
<dbReference type="SUPFAM" id="SSF52317">
    <property type="entry name" value="Class I glutamine amidotransferase-like"/>
    <property type="match status" value="1"/>
</dbReference>
<accession>A0A512BTB9</accession>
<dbReference type="Gene3D" id="3.40.50.880">
    <property type="match status" value="1"/>
</dbReference>
<proteinExistence type="predicted"/>
<name>A0A512BTB9_9HYPH</name>
<protein>
    <recommendedName>
        <fullName evidence="1">Glutamine amidotransferase domain-containing protein</fullName>
    </recommendedName>
</protein>
<evidence type="ECO:0000313" key="2">
    <source>
        <dbReference type="EMBL" id="GEO15211.1"/>
    </source>
</evidence>
<dbReference type="EMBL" id="BJYU01000038">
    <property type="protein sequence ID" value="GEO15211.1"/>
    <property type="molecule type" value="Genomic_DNA"/>
</dbReference>
<reference evidence="2 3" key="1">
    <citation type="submission" date="2019-07" db="EMBL/GenBank/DDBJ databases">
        <title>Whole genome shotgun sequence of Microvirga aerophila NBRC 106136.</title>
        <authorList>
            <person name="Hosoyama A."/>
            <person name="Uohara A."/>
            <person name="Ohji S."/>
            <person name="Ichikawa N."/>
        </authorList>
    </citation>
    <scope>NUCLEOTIDE SEQUENCE [LARGE SCALE GENOMIC DNA]</scope>
    <source>
        <strain evidence="2 3">NBRC 106136</strain>
    </source>
</reference>
<comment type="caution">
    <text evidence="2">The sequence shown here is derived from an EMBL/GenBank/DDBJ whole genome shotgun (WGS) entry which is preliminary data.</text>
</comment>
<organism evidence="2 3">
    <name type="scientific">Microvirga aerophila</name>
    <dbReference type="NCBI Taxonomy" id="670291"/>
    <lineage>
        <taxon>Bacteria</taxon>
        <taxon>Pseudomonadati</taxon>
        <taxon>Pseudomonadota</taxon>
        <taxon>Alphaproteobacteria</taxon>
        <taxon>Hyphomicrobiales</taxon>
        <taxon>Methylobacteriaceae</taxon>
        <taxon>Microvirga</taxon>
    </lineage>
</organism>
<dbReference type="Proteomes" id="UP000321085">
    <property type="component" value="Unassembled WGS sequence"/>
</dbReference>
<dbReference type="AlphaFoldDB" id="A0A512BTB9"/>
<dbReference type="InterPro" id="IPR044992">
    <property type="entry name" value="ChyE-like"/>
</dbReference>
<keyword evidence="3" id="KW-1185">Reference proteome</keyword>